<dbReference type="Gene3D" id="3.40.50.300">
    <property type="entry name" value="P-loop containing nucleotide triphosphate hydrolases"/>
    <property type="match status" value="2"/>
</dbReference>
<reference evidence="2 3" key="1">
    <citation type="submission" date="2017-11" db="EMBL/GenBank/DDBJ databases">
        <title>Genome sequence of Mesoplasma tabanidae BARC 857 (ATCC 49584).</title>
        <authorList>
            <person name="Lo W.-S."/>
            <person name="Kuo C.-H."/>
        </authorList>
    </citation>
    <scope>NUCLEOTIDE SEQUENCE [LARGE SCALE GENOMIC DNA]</scope>
    <source>
        <strain evidence="2 3">BARC 857</strain>
    </source>
</reference>
<proteinExistence type="predicted"/>
<dbReference type="SUPFAM" id="SSF52540">
    <property type="entry name" value="P-loop containing nucleoside triphosphate hydrolases"/>
    <property type="match status" value="1"/>
</dbReference>
<dbReference type="PANTHER" id="PTHR47396">
    <property type="entry name" value="TYPE I RESTRICTION ENZYME ECOKI R PROTEIN"/>
    <property type="match status" value="1"/>
</dbReference>
<keyword evidence="3" id="KW-1185">Reference proteome</keyword>
<dbReference type="RefSeq" id="WP_100679441.1">
    <property type="nucleotide sequence ID" value="NZ_CP024969.1"/>
</dbReference>
<dbReference type="InterPro" id="IPR006935">
    <property type="entry name" value="Helicase/UvrB_N"/>
</dbReference>
<dbReference type="KEGG" id="mtab:MTABA_v1c02920"/>
<organism evidence="2 3">
    <name type="scientific">Mesoplasma tabanidae</name>
    <dbReference type="NCBI Taxonomy" id="219745"/>
    <lineage>
        <taxon>Bacteria</taxon>
        <taxon>Bacillati</taxon>
        <taxon>Mycoplasmatota</taxon>
        <taxon>Mollicutes</taxon>
        <taxon>Entomoplasmatales</taxon>
        <taxon>Entomoplasmataceae</taxon>
        <taxon>Mesoplasma</taxon>
    </lineage>
</organism>
<accession>A0A2K8P7A9</accession>
<dbReference type="AlphaFoldDB" id="A0A2K8P7A9"/>
<dbReference type="GO" id="GO:0005524">
    <property type="term" value="F:ATP binding"/>
    <property type="evidence" value="ECO:0007669"/>
    <property type="project" value="InterPro"/>
</dbReference>
<dbReference type="OrthoDB" id="9804145at2"/>
<gene>
    <name evidence="2" type="ORF">MTABA_v1c02920</name>
</gene>
<dbReference type="REBASE" id="225008">
    <property type="entry name" value="Mta857ORF2910P"/>
</dbReference>
<evidence type="ECO:0000259" key="1">
    <source>
        <dbReference type="PROSITE" id="PS51192"/>
    </source>
</evidence>
<dbReference type="InterPro" id="IPR027417">
    <property type="entry name" value="P-loop_NTPase"/>
</dbReference>
<dbReference type="GO" id="GO:0005829">
    <property type="term" value="C:cytosol"/>
    <property type="evidence" value="ECO:0007669"/>
    <property type="project" value="TreeGrafter"/>
</dbReference>
<feature type="domain" description="Helicase ATP-binding" evidence="1">
    <location>
        <begin position="15"/>
        <end position="206"/>
    </location>
</feature>
<dbReference type="GO" id="GO:0016787">
    <property type="term" value="F:hydrolase activity"/>
    <property type="evidence" value="ECO:0007669"/>
    <property type="project" value="InterPro"/>
</dbReference>
<evidence type="ECO:0000313" key="3">
    <source>
        <dbReference type="Proteomes" id="UP000232223"/>
    </source>
</evidence>
<dbReference type="InterPro" id="IPR050742">
    <property type="entry name" value="Helicase_Restrict-Modif_Enz"/>
</dbReference>
<dbReference type="SMART" id="SM00487">
    <property type="entry name" value="DEXDc"/>
    <property type="match status" value="1"/>
</dbReference>
<dbReference type="PANTHER" id="PTHR47396:SF1">
    <property type="entry name" value="ATP-DEPENDENT HELICASE IRC3-RELATED"/>
    <property type="match status" value="1"/>
</dbReference>
<evidence type="ECO:0000313" key="2">
    <source>
        <dbReference type="EMBL" id="ATZ21495.1"/>
    </source>
</evidence>
<dbReference type="InterPro" id="IPR014001">
    <property type="entry name" value="Helicase_ATP-bd"/>
</dbReference>
<dbReference type="CDD" id="cd18785">
    <property type="entry name" value="SF2_C"/>
    <property type="match status" value="1"/>
</dbReference>
<dbReference type="GO" id="GO:0003677">
    <property type="term" value="F:DNA binding"/>
    <property type="evidence" value="ECO:0007669"/>
    <property type="project" value="InterPro"/>
</dbReference>
<protein>
    <submittedName>
        <fullName evidence="2">Type III restriction protein res subunit</fullName>
    </submittedName>
</protein>
<dbReference type="Proteomes" id="UP000232223">
    <property type="component" value="Chromosome"/>
</dbReference>
<sequence length="725" mass="85914">MELLNFQKNIISKAIKTLQLENSFTFQAPTGTGKTFVIANLISEMILNYNVLYPNEEFTFIFIAPSAGELYSQSYEKMALWMDKKNIKSFNIINNKSTSTNSLIMPYRIFEKDSVYFFGWSSLAKKDNKITTEISENNTFWKTLDRTKNQKRKVVLIIDEAHLNNTKIGKDFISKIEPDKVIKMSATISKNEKIDYKVSYSMAIEEKIVKKNFSINSDLKISNPSWREYISSAISKQKEIKNAYRINKIFQNPLILIQIPDMKSNTIIDENIIFDYLVNYLKIPNHKIAIYLDKVKTHTKEEINTYNSEIDILIFKQAIATGWDIPRANMYVRLRSIKEENFKIQSIGRVLRNPLLKYYNNELIDNCFVYTDSDELIQEMVINFSEQINKRDFFVKENFKEQFENPINIVRLKYNLKFDRINTSEVVQKFVSSEQIIANIKKTIDDNSKNNFSYVVSYNESIENLAENKKMKNEWLKGRQLQLNSNNLTLLEIKNLALFKYKNNSYFEIINILSKELSVKFNIKIKDLFYTMIKVPTFRKEIEEIIFSIIKNSLIIEKEKFLLPKIMQYDAFSLGQREDYNLTPYKDLALYSIEERKKDFDSDLEQNFYNFLTEIKDKYKLNLIFRNSTDQNSYFFNYVSSSGKIRKFYPDFIIKQNNKYIICDTKDEFYDDEIEEKKQAFSIYKDFIINENYNIIFGMVYKKGNNKYELRNNDGNFNIESIFLE</sequence>
<dbReference type="EMBL" id="CP024969">
    <property type="protein sequence ID" value="ATZ21495.1"/>
    <property type="molecule type" value="Genomic_DNA"/>
</dbReference>
<dbReference type="PROSITE" id="PS51192">
    <property type="entry name" value="HELICASE_ATP_BIND_1"/>
    <property type="match status" value="1"/>
</dbReference>
<dbReference type="Pfam" id="PF04851">
    <property type="entry name" value="ResIII"/>
    <property type="match status" value="1"/>
</dbReference>
<name>A0A2K8P7A9_9MOLU</name>